<dbReference type="EMBL" id="JBEPNW010000002">
    <property type="protein sequence ID" value="MET3867915.1"/>
    <property type="molecule type" value="Genomic_DNA"/>
</dbReference>
<comment type="caution">
    <text evidence="1">The sequence shown here is derived from an EMBL/GenBank/DDBJ whole genome shotgun (WGS) entry which is preliminary data.</text>
</comment>
<sequence length="62" mass="6677">MSEDPGQLRERLVIRLGGFIQGIGLSVPEARQIIERAIADDSSASVADIEAKARAWMLIALA</sequence>
<gene>
    <name evidence="1" type="ORF">ABIC20_005224</name>
</gene>
<evidence type="ECO:0000313" key="2">
    <source>
        <dbReference type="Proteomes" id="UP001549119"/>
    </source>
</evidence>
<name>A0ABV2NNI8_9HYPH</name>
<proteinExistence type="predicted"/>
<protein>
    <submittedName>
        <fullName evidence="1">Uncharacterized protein</fullName>
    </submittedName>
</protein>
<reference evidence="1 2" key="1">
    <citation type="submission" date="2024-06" db="EMBL/GenBank/DDBJ databases">
        <title>Genomics of switchgrass bacterial isolates.</title>
        <authorList>
            <person name="Shade A."/>
        </authorList>
    </citation>
    <scope>NUCLEOTIDE SEQUENCE [LARGE SCALE GENOMIC DNA]</scope>
    <source>
        <strain evidence="1 2">PvP084</strain>
    </source>
</reference>
<organism evidence="1 2">
    <name type="scientific">Methylobacterium radiotolerans</name>
    <dbReference type="NCBI Taxonomy" id="31998"/>
    <lineage>
        <taxon>Bacteria</taxon>
        <taxon>Pseudomonadati</taxon>
        <taxon>Pseudomonadota</taxon>
        <taxon>Alphaproteobacteria</taxon>
        <taxon>Hyphomicrobiales</taxon>
        <taxon>Methylobacteriaceae</taxon>
        <taxon>Methylobacterium</taxon>
    </lineage>
</organism>
<accession>A0ABV2NNI8</accession>
<dbReference type="RefSeq" id="WP_209650619.1">
    <property type="nucleotide sequence ID" value="NZ_JBEPNV010000001.1"/>
</dbReference>
<evidence type="ECO:0000313" key="1">
    <source>
        <dbReference type="EMBL" id="MET3867915.1"/>
    </source>
</evidence>
<dbReference type="Proteomes" id="UP001549119">
    <property type="component" value="Unassembled WGS sequence"/>
</dbReference>
<keyword evidence="2" id="KW-1185">Reference proteome</keyword>